<evidence type="ECO:0000256" key="2">
    <source>
        <dbReference type="ARBA" id="ARBA00023315"/>
    </source>
</evidence>
<dbReference type="EMBL" id="JALHLF010000005">
    <property type="protein sequence ID" value="MCJ2181629.1"/>
    <property type="molecule type" value="Genomic_DNA"/>
</dbReference>
<protein>
    <submittedName>
        <fullName evidence="4">GNAT family N-acetyltransferase</fullName>
        <ecNumber evidence="4">2.3.1.-</ecNumber>
    </submittedName>
</protein>
<sequence>MSAAGRPTPRPARPDDLDAFLSLLAHCAVSRPAKQEAESERIWASLMAREGLTVFVSPVENQLVATCTLITAPNLLRAGRAHAFLENVATHRDWQGRGHGRAVVSCALDAAWAANCHQVLLQSGRADPRVHQFYEKLGFVPGLRTAYCAHRPDEI</sequence>
<evidence type="ECO:0000313" key="4">
    <source>
        <dbReference type="EMBL" id="MCJ2181629.1"/>
    </source>
</evidence>
<feature type="domain" description="N-acetyltransferase" evidence="3">
    <location>
        <begin position="7"/>
        <end position="155"/>
    </location>
</feature>
<dbReference type="PANTHER" id="PTHR43877">
    <property type="entry name" value="AMINOALKYLPHOSPHONATE N-ACETYLTRANSFERASE-RELATED-RELATED"/>
    <property type="match status" value="1"/>
</dbReference>
<dbReference type="EC" id="2.3.1.-" evidence="4"/>
<dbReference type="Proteomes" id="UP001162881">
    <property type="component" value="Unassembled WGS sequence"/>
</dbReference>
<proteinExistence type="predicted"/>
<gene>
    <name evidence="4" type="ORF">MTR62_02740</name>
</gene>
<evidence type="ECO:0000259" key="3">
    <source>
        <dbReference type="PROSITE" id="PS51186"/>
    </source>
</evidence>
<organism evidence="4 5">
    <name type="scientific">Novosphingobium organovorum</name>
    <dbReference type="NCBI Taxonomy" id="2930092"/>
    <lineage>
        <taxon>Bacteria</taxon>
        <taxon>Pseudomonadati</taxon>
        <taxon>Pseudomonadota</taxon>
        <taxon>Alphaproteobacteria</taxon>
        <taxon>Sphingomonadales</taxon>
        <taxon>Sphingomonadaceae</taxon>
        <taxon>Novosphingobium</taxon>
    </lineage>
</organism>
<dbReference type="PROSITE" id="PS51186">
    <property type="entry name" value="GNAT"/>
    <property type="match status" value="1"/>
</dbReference>
<dbReference type="Pfam" id="PF00583">
    <property type="entry name" value="Acetyltransf_1"/>
    <property type="match status" value="1"/>
</dbReference>
<comment type="caution">
    <text evidence="4">The sequence shown here is derived from an EMBL/GenBank/DDBJ whole genome shotgun (WGS) entry which is preliminary data.</text>
</comment>
<evidence type="ECO:0000256" key="1">
    <source>
        <dbReference type="ARBA" id="ARBA00022679"/>
    </source>
</evidence>
<dbReference type="CDD" id="cd04301">
    <property type="entry name" value="NAT_SF"/>
    <property type="match status" value="1"/>
</dbReference>
<dbReference type="GO" id="GO:0016746">
    <property type="term" value="F:acyltransferase activity"/>
    <property type="evidence" value="ECO:0007669"/>
    <property type="project" value="UniProtKB-KW"/>
</dbReference>
<dbReference type="RefSeq" id="WP_244016747.1">
    <property type="nucleotide sequence ID" value="NZ_JALHLF010000005.1"/>
</dbReference>
<keyword evidence="1 4" id="KW-0808">Transferase</keyword>
<dbReference type="Gene3D" id="3.40.630.30">
    <property type="match status" value="1"/>
</dbReference>
<reference evidence="4" key="1">
    <citation type="submission" date="2022-03" db="EMBL/GenBank/DDBJ databases">
        <title>Identification of a novel bacterium isolated from mangrove sediments.</title>
        <authorList>
            <person name="Pan X."/>
        </authorList>
    </citation>
    <scope>NUCLEOTIDE SEQUENCE</scope>
    <source>
        <strain evidence="4">B1949</strain>
    </source>
</reference>
<keyword evidence="5" id="KW-1185">Reference proteome</keyword>
<dbReference type="InterPro" id="IPR000182">
    <property type="entry name" value="GNAT_dom"/>
</dbReference>
<evidence type="ECO:0000313" key="5">
    <source>
        <dbReference type="Proteomes" id="UP001162881"/>
    </source>
</evidence>
<name>A0ABT0B9L1_9SPHN</name>
<dbReference type="SUPFAM" id="SSF55729">
    <property type="entry name" value="Acyl-CoA N-acyltransferases (Nat)"/>
    <property type="match status" value="1"/>
</dbReference>
<accession>A0ABT0B9L1</accession>
<dbReference type="InterPro" id="IPR016181">
    <property type="entry name" value="Acyl_CoA_acyltransferase"/>
</dbReference>
<keyword evidence="2 4" id="KW-0012">Acyltransferase</keyword>
<dbReference type="InterPro" id="IPR050832">
    <property type="entry name" value="Bact_Acetyltransf"/>
</dbReference>